<dbReference type="PANTHER" id="PTHR30221:SF1">
    <property type="entry name" value="SMALL-CONDUCTANCE MECHANOSENSITIVE CHANNEL"/>
    <property type="match status" value="1"/>
</dbReference>
<reference evidence="5" key="1">
    <citation type="submission" date="2023-07" db="EMBL/GenBank/DDBJ databases">
        <title>30 novel species of actinomycetes from the DSMZ collection.</title>
        <authorList>
            <person name="Nouioui I."/>
        </authorList>
    </citation>
    <scope>NUCLEOTIDE SEQUENCE [LARGE SCALE GENOMIC DNA]</scope>
    <source>
        <strain evidence="5">DSM 44399</strain>
    </source>
</reference>
<evidence type="ECO:0000259" key="3">
    <source>
        <dbReference type="Pfam" id="PF00924"/>
    </source>
</evidence>
<dbReference type="InterPro" id="IPR010920">
    <property type="entry name" value="LSM_dom_sf"/>
</dbReference>
<feature type="region of interest" description="Disordered" evidence="1">
    <location>
        <begin position="234"/>
        <end position="276"/>
    </location>
</feature>
<dbReference type="SUPFAM" id="SSF50182">
    <property type="entry name" value="Sm-like ribonucleoproteins"/>
    <property type="match status" value="1"/>
</dbReference>
<keyword evidence="2" id="KW-0472">Membrane</keyword>
<organism evidence="4 5">
    <name type="scientific">Jatrophihabitans lederbergiae</name>
    <dbReference type="NCBI Taxonomy" id="3075547"/>
    <lineage>
        <taxon>Bacteria</taxon>
        <taxon>Bacillati</taxon>
        <taxon>Actinomycetota</taxon>
        <taxon>Actinomycetes</taxon>
        <taxon>Jatrophihabitantales</taxon>
        <taxon>Jatrophihabitantaceae</taxon>
        <taxon>Jatrophihabitans</taxon>
    </lineage>
</organism>
<dbReference type="Proteomes" id="UP001183176">
    <property type="component" value="Unassembled WGS sequence"/>
</dbReference>
<evidence type="ECO:0000256" key="2">
    <source>
        <dbReference type="SAM" id="Phobius"/>
    </source>
</evidence>
<keyword evidence="2" id="KW-0812">Transmembrane</keyword>
<dbReference type="PANTHER" id="PTHR30221">
    <property type="entry name" value="SMALL-CONDUCTANCE MECHANOSENSITIVE CHANNEL"/>
    <property type="match status" value="1"/>
</dbReference>
<proteinExistence type="predicted"/>
<feature type="compositionally biased region" description="Gly residues" evidence="1">
    <location>
        <begin position="248"/>
        <end position="260"/>
    </location>
</feature>
<evidence type="ECO:0000256" key="1">
    <source>
        <dbReference type="SAM" id="MobiDB-lite"/>
    </source>
</evidence>
<evidence type="ECO:0000313" key="4">
    <source>
        <dbReference type="EMBL" id="MDT0261542.1"/>
    </source>
</evidence>
<feature type="compositionally biased region" description="Basic and acidic residues" evidence="1">
    <location>
        <begin position="262"/>
        <end position="276"/>
    </location>
</feature>
<dbReference type="Gene3D" id="1.10.287.1260">
    <property type="match status" value="1"/>
</dbReference>
<gene>
    <name evidence="4" type="ORF">RM423_09065</name>
</gene>
<dbReference type="RefSeq" id="WP_311422696.1">
    <property type="nucleotide sequence ID" value="NZ_JAVREH010000008.1"/>
</dbReference>
<feature type="transmembrane region" description="Helical" evidence="2">
    <location>
        <begin position="156"/>
        <end position="182"/>
    </location>
</feature>
<feature type="transmembrane region" description="Helical" evidence="2">
    <location>
        <begin position="40"/>
        <end position="60"/>
    </location>
</feature>
<dbReference type="InterPro" id="IPR045275">
    <property type="entry name" value="MscS_archaea/bacteria_type"/>
</dbReference>
<accession>A0ABU2J9A6</accession>
<evidence type="ECO:0000313" key="5">
    <source>
        <dbReference type="Proteomes" id="UP001183176"/>
    </source>
</evidence>
<feature type="transmembrane region" description="Helical" evidence="2">
    <location>
        <begin position="80"/>
        <end position="101"/>
    </location>
</feature>
<keyword evidence="5" id="KW-1185">Reference proteome</keyword>
<dbReference type="EMBL" id="JAVREH010000008">
    <property type="protein sequence ID" value="MDT0261542.1"/>
    <property type="molecule type" value="Genomic_DNA"/>
</dbReference>
<comment type="caution">
    <text evidence="4">The sequence shown here is derived from an EMBL/GenBank/DDBJ whole genome shotgun (WGS) entry which is preliminary data.</text>
</comment>
<protein>
    <submittedName>
        <fullName evidence="4">Mechanosensitive ion channel family protein</fullName>
    </submittedName>
</protein>
<sequence>MTDEPTPRRTRSFGPALTFPAALDALRAIDARAKPNLKRAVPAVLIALAAFSIGDHFGGVEHTRRTHFAVFGRTLDLSKGQLSLVVVGLAVVFIIAGIVGTRSVAGELARVSEAHGGVAAGSAVRLICMILGYGTVLLGLLGLLNVNLGNLLVGGAVTGVVFGIAAQQTLGNFFAGLVLLFARPYVPGQRVKIRSGAMGGPFDGVILGAGLMYTTIDTDEGIVSMPNSGLLAAAIGPSDPPEQADGGQADGGQADGGQADGGQKDAGRLKDADRLK</sequence>
<feature type="transmembrane region" description="Helical" evidence="2">
    <location>
        <begin position="122"/>
        <end position="144"/>
    </location>
</feature>
<keyword evidence="2" id="KW-1133">Transmembrane helix</keyword>
<feature type="domain" description="Mechanosensitive ion channel MscS" evidence="3">
    <location>
        <begin position="169"/>
        <end position="234"/>
    </location>
</feature>
<dbReference type="Pfam" id="PF00924">
    <property type="entry name" value="MS_channel_2nd"/>
    <property type="match status" value="1"/>
</dbReference>
<name>A0ABU2J9A6_9ACTN</name>
<dbReference type="InterPro" id="IPR006685">
    <property type="entry name" value="MscS_channel_2nd"/>
</dbReference>